<feature type="chain" id="PRO_5015582229" description="YD repeat-containing protein" evidence="2">
    <location>
        <begin position="25"/>
        <end position="397"/>
    </location>
</feature>
<accession>A0A2T9KDE2</accession>
<keyword evidence="4" id="KW-1185">Reference proteome</keyword>
<evidence type="ECO:0000256" key="2">
    <source>
        <dbReference type="SAM" id="SignalP"/>
    </source>
</evidence>
<gene>
    <name evidence="3" type="ORF">DDF67_01735</name>
</gene>
<dbReference type="OrthoDB" id="7193410at2"/>
<dbReference type="InterPro" id="IPR013517">
    <property type="entry name" value="FG-GAP"/>
</dbReference>
<evidence type="ECO:0008006" key="5">
    <source>
        <dbReference type="Google" id="ProtNLM"/>
    </source>
</evidence>
<protein>
    <recommendedName>
        <fullName evidence="5">YD repeat-containing protein</fullName>
    </recommendedName>
</protein>
<dbReference type="InterPro" id="IPR006530">
    <property type="entry name" value="YD"/>
</dbReference>
<name>A0A2T9KDE2_9CAUL</name>
<dbReference type="Gene3D" id="2.40.128.340">
    <property type="match status" value="1"/>
</dbReference>
<evidence type="ECO:0000313" key="3">
    <source>
        <dbReference type="EMBL" id="PVM93996.1"/>
    </source>
</evidence>
<sequence>MGRSVRGLAAVVLLCAGVASSAFAETKTYRYDVHGRLVEVVGSDGIRSSYAYDAAGNRTSMTRETGASSLATADFAATRGYGDQNVHPRFLADVNGDGRKDMVAVGNEAVYVALANADGTFATTIVGAIQFTAGQSWANNNLTPRAVADVNGDGRADMIGFASDAVYVALGQANGTFGAVFKAIDGYGVTVGGWTNQDAVPRLVGDVNGDGRADIVGFAYGSVQVALGQANGTFAAPFEATQEFVYAATWGSMNVVPRVLADVNGDGRADIVGFASDGVIVALAQPGGTFAPGVWATVAFGVHAGSWTSQEAYPRFVADVNGDGRADVVGFGIAAVYIALGQANGTFGAMTSHTSSFIEAWGGQAARPRLVGDTNGDGRADLLAVGADGVYRQPSPF</sequence>
<feature type="signal peptide" evidence="2">
    <location>
        <begin position="1"/>
        <end position="24"/>
    </location>
</feature>
<dbReference type="Gene3D" id="2.130.10.130">
    <property type="entry name" value="Integrin alpha, N-terminal"/>
    <property type="match status" value="1"/>
</dbReference>
<dbReference type="RefSeq" id="WP_109099244.1">
    <property type="nucleotide sequence ID" value="NZ_QDKQ01000011.1"/>
</dbReference>
<comment type="caution">
    <text evidence="3">The sequence shown here is derived from an EMBL/GenBank/DDBJ whole genome shotgun (WGS) entry which is preliminary data.</text>
</comment>
<dbReference type="Pfam" id="PF13517">
    <property type="entry name" value="FG-GAP_3"/>
    <property type="match status" value="3"/>
</dbReference>
<organism evidence="3 4">
    <name type="scientific">Caulobacter endophyticus</name>
    <dbReference type="NCBI Taxonomy" id="2172652"/>
    <lineage>
        <taxon>Bacteria</taxon>
        <taxon>Pseudomonadati</taxon>
        <taxon>Pseudomonadota</taxon>
        <taxon>Alphaproteobacteria</taxon>
        <taxon>Caulobacterales</taxon>
        <taxon>Caulobacteraceae</taxon>
        <taxon>Caulobacter</taxon>
    </lineage>
</organism>
<dbReference type="InterPro" id="IPR028994">
    <property type="entry name" value="Integrin_alpha_N"/>
</dbReference>
<dbReference type="InterPro" id="IPR031325">
    <property type="entry name" value="RHS_repeat"/>
</dbReference>
<evidence type="ECO:0000256" key="1">
    <source>
        <dbReference type="ARBA" id="ARBA00022729"/>
    </source>
</evidence>
<dbReference type="SUPFAM" id="SSF69318">
    <property type="entry name" value="Integrin alpha N-terminal domain"/>
    <property type="match status" value="1"/>
</dbReference>
<keyword evidence="1 2" id="KW-0732">Signal</keyword>
<dbReference type="EMBL" id="QDKQ01000011">
    <property type="protein sequence ID" value="PVM93996.1"/>
    <property type="molecule type" value="Genomic_DNA"/>
</dbReference>
<dbReference type="NCBIfam" id="TIGR01643">
    <property type="entry name" value="YD_repeat_2x"/>
    <property type="match status" value="1"/>
</dbReference>
<proteinExistence type="predicted"/>
<dbReference type="Proteomes" id="UP000245073">
    <property type="component" value="Unassembled WGS sequence"/>
</dbReference>
<evidence type="ECO:0000313" key="4">
    <source>
        <dbReference type="Proteomes" id="UP000245073"/>
    </source>
</evidence>
<dbReference type="AlphaFoldDB" id="A0A2T9KDE2"/>
<reference evidence="3 4" key="1">
    <citation type="submission" date="2018-04" db="EMBL/GenBank/DDBJ databases">
        <title>The genome sequence of Caulobacter sp. 744.</title>
        <authorList>
            <person name="Gao J."/>
            <person name="Sun J."/>
        </authorList>
    </citation>
    <scope>NUCLEOTIDE SEQUENCE [LARGE SCALE GENOMIC DNA]</scope>
    <source>
        <strain evidence="3 4">774</strain>
    </source>
</reference>
<dbReference type="PANTHER" id="PTHR46580">
    <property type="entry name" value="SENSOR KINASE-RELATED"/>
    <property type="match status" value="1"/>
</dbReference>
<dbReference type="Pfam" id="PF05593">
    <property type="entry name" value="RHS_repeat"/>
    <property type="match status" value="1"/>
</dbReference>